<dbReference type="EMBL" id="QTSX02006471">
    <property type="protein sequence ID" value="KAJ9054052.1"/>
    <property type="molecule type" value="Genomic_DNA"/>
</dbReference>
<name>A0ACC2RVC1_9FUNG</name>
<protein>
    <submittedName>
        <fullName evidence="1">Uncharacterized protein</fullName>
    </submittedName>
</protein>
<proteinExistence type="predicted"/>
<accession>A0ACC2RVC1</accession>
<organism evidence="1 2">
    <name type="scientific">Entomophthora muscae</name>
    <dbReference type="NCBI Taxonomy" id="34485"/>
    <lineage>
        <taxon>Eukaryota</taxon>
        <taxon>Fungi</taxon>
        <taxon>Fungi incertae sedis</taxon>
        <taxon>Zoopagomycota</taxon>
        <taxon>Entomophthoromycotina</taxon>
        <taxon>Entomophthoromycetes</taxon>
        <taxon>Entomophthorales</taxon>
        <taxon>Entomophthoraceae</taxon>
        <taxon>Entomophthora</taxon>
    </lineage>
</organism>
<evidence type="ECO:0000313" key="2">
    <source>
        <dbReference type="Proteomes" id="UP001165960"/>
    </source>
</evidence>
<evidence type="ECO:0000313" key="1">
    <source>
        <dbReference type="EMBL" id="KAJ9054052.1"/>
    </source>
</evidence>
<gene>
    <name evidence="1" type="ORF">DSO57_1018618</name>
</gene>
<comment type="caution">
    <text evidence="1">The sequence shown here is derived from an EMBL/GenBank/DDBJ whole genome shotgun (WGS) entry which is preliminary data.</text>
</comment>
<keyword evidence="2" id="KW-1185">Reference proteome</keyword>
<sequence length="73" mass="8162">MMVKSTILFQKPDTWATRSCDPRSCSDPKATPEDVQLMDQRLTQLIVPGGLLVHDDKNSSGNDEAMKILCLDR</sequence>
<reference evidence="1" key="1">
    <citation type="submission" date="2022-04" db="EMBL/GenBank/DDBJ databases">
        <title>Genome of the entomopathogenic fungus Entomophthora muscae.</title>
        <authorList>
            <person name="Elya C."/>
            <person name="Lovett B.R."/>
            <person name="Lee E."/>
            <person name="Macias A.M."/>
            <person name="Hajek A.E."/>
            <person name="De Bivort B.L."/>
            <person name="Kasson M.T."/>
            <person name="De Fine Licht H.H."/>
            <person name="Stajich J.E."/>
        </authorList>
    </citation>
    <scope>NUCLEOTIDE SEQUENCE</scope>
    <source>
        <strain evidence="1">Berkeley</strain>
    </source>
</reference>
<dbReference type="Proteomes" id="UP001165960">
    <property type="component" value="Unassembled WGS sequence"/>
</dbReference>